<dbReference type="GO" id="GO:0016020">
    <property type="term" value="C:membrane"/>
    <property type="evidence" value="ECO:0007669"/>
    <property type="project" value="UniProtKB-SubCell"/>
</dbReference>
<keyword evidence="3" id="KW-0560">Oxidoreductase</keyword>
<evidence type="ECO:0000259" key="5">
    <source>
        <dbReference type="Pfam" id="PF00487"/>
    </source>
</evidence>
<feature type="domain" description="Fatty acid desaturase" evidence="5">
    <location>
        <begin position="134"/>
        <end position="224"/>
    </location>
</feature>
<evidence type="ECO:0000313" key="7">
    <source>
        <dbReference type="Proteomes" id="UP000886885"/>
    </source>
</evidence>
<keyword evidence="7" id="KW-1185">Reference proteome</keyword>
<accession>A0A8X7Y1V5</accession>
<dbReference type="Proteomes" id="UP000886885">
    <property type="component" value="Chromosome 18A"/>
</dbReference>
<comment type="caution">
    <text evidence="6">The sequence shown here is derived from an EMBL/GenBank/DDBJ whole genome shotgun (WGS) entry which is preliminary data.</text>
</comment>
<dbReference type="InterPro" id="IPR005804">
    <property type="entry name" value="FA_desaturase_dom"/>
</dbReference>
<evidence type="ECO:0000256" key="4">
    <source>
        <dbReference type="ARBA" id="ARBA00023098"/>
    </source>
</evidence>
<evidence type="ECO:0000313" key="6">
    <source>
        <dbReference type="EMBL" id="KAG6740882.1"/>
    </source>
</evidence>
<evidence type="ECO:0000256" key="2">
    <source>
        <dbReference type="ARBA" id="ARBA00009295"/>
    </source>
</evidence>
<reference evidence="6" key="1">
    <citation type="journal article" date="2020" name="bioRxiv">
        <title>Hybrid origin of Populus tomentosa Carr. identified through genome sequencing and phylogenomic analysis.</title>
        <authorList>
            <person name="An X."/>
            <person name="Gao K."/>
            <person name="Chen Z."/>
            <person name="Li J."/>
            <person name="Yang X."/>
            <person name="Yang X."/>
            <person name="Zhou J."/>
            <person name="Guo T."/>
            <person name="Zhao T."/>
            <person name="Huang S."/>
            <person name="Miao D."/>
            <person name="Khan W.U."/>
            <person name="Rao P."/>
            <person name="Ye M."/>
            <person name="Lei B."/>
            <person name="Liao W."/>
            <person name="Wang J."/>
            <person name="Ji L."/>
            <person name="Li Y."/>
            <person name="Guo B."/>
            <person name="Mustafa N.S."/>
            <person name="Li S."/>
            <person name="Yun Q."/>
            <person name="Keller S.R."/>
            <person name="Mao J."/>
            <person name="Zhang R."/>
            <person name="Strauss S.H."/>
        </authorList>
    </citation>
    <scope>NUCLEOTIDE SEQUENCE</scope>
    <source>
        <strain evidence="6">GM15</strain>
        <tissue evidence="6">Leaf</tissue>
    </source>
</reference>
<proteinExistence type="inferred from homology"/>
<comment type="similarity">
    <text evidence="2">Belongs to the fatty acid desaturase type 1 family.</text>
</comment>
<gene>
    <name evidence="6" type="ORF">POTOM_056351</name>
</gene>
<dbReference type="AlphaFoldDB" id="A0A8X7Y1V5"/>
<protein>
    <recommendedName>
        <fullName evidence="5">Fatty acid desaturase domain-containing protein</fullName>
    </recommendedName>
</protein>
<name>A0A8X7Y1V5_POPTO</name>
<keyword evidence="4" id="KW-0443">Lipid metabolism</keyword>
<evidence type="ECO:0000256" key="1">
    <source>
        <dbReference type="ARBA" id="ARBA00004370"/>
    </source>
</evidence>
<dbReference type="GO" id="GO:0006629">
    <property type="term" value="P:lipid metabolic process"/>
    <property type="evidence" value="ECO:0007669"/>
    <property type="project" value="UniProtKB-KW"/>
</dbReference>
<dbReference type="OrthoDB" id="10260134at2759"/>
<organism evidence="6 7">
    <name type="scientific">Populus tomentosa</name>
    <name type="common">Chinese white poplar</name>
    <dbReference type="NCBI Taxonomy" id="118781"/>
    <lineage>
        <taxon>Eukaryota</taxon>
        <taxon>Viridiplantae</taxon>
        <taxon>Streptophyta</taxon>
        <taxon>Embryophyta</taxon>
        <taxon>Tracheophyta</taxon>
        <taxon>Spermatophyta</taxon>
        <taxon>Magnoliopsida</taxon>
        <taxon>eudicotyledons</taxon>
        <taxon>Gunneridae</taxon>
        <taxon>Pentapetalae</taxon>
        <taxon>rosids</taxon>
        <taxon>fabids</taxon>
        <taxon>Malpighiales</taxon>
        <taxon>Salicaceae</taxon>
        <taxon>Saliceae</taxon>
        <taxon>Populus</taxon>
    </lineage>
</organism>
<dbReference type="InterPro" id="IPR012171">
    <property type="entry name" value="Fatty_acid_desaturase"/>
</dbReference>
<dbReference type="GO" id="GO:0016491">
    <property type="term" value="F:oxidoreductase activity"/>
    <property type="evidence" value="ECO:0007669"/>
    <property type="project" value="UniProtKB-KW"/>
</dbReference>
<evidence type="ECO:0000256" key="3">
    <source>
        <dbReference type="ARBA" id="ARBA00023002"/>
    </source>
</evidence>
<dbReference type="PANTHER" id="PTHR32100">
    <property type="entry name" value="OMEGA-6 FATTY ACID DESATURASE, CHLOROPLASTIC"/>
    <property type="match status" value="1"/>
</dbReference>
<dbReference type="Pfam" id="PF00487">
    <property type="entry name" value="FA_desaturase"/>
    <property type="match status" value="1"/>
</dbReference>
<dbReference type="EMBL" id="JAAWWB010000035">
    <property type="protein sequence ID" value="KAG6740882.1"/>
    <property type="molecule type" value="Genomic_DNA"/>
</dbReference>
<comment type="subcellular location">
    <subcellularLocation>
        <location evidence="1">Membrane</location>
    </subcellularLocation>
</comment>
<sequence length="268" mass="29989">MVGSMRSTRTVQAVAVPAAPSFADSAEFRKHLAESYGFRKIGEQLPDNVTLKDVLDSPMDSLCLDMDRNCSYSGHDCAHKSFSKNKLVEDIVGTLAFLPLVEDTAWHPVWEEEFDSSPVLRKAILSGDGPFGPWISIAHWALLSFTAIYALVPGTSGLSLLLPLTDEWNAAQAQLNGTIHCDYTCWIEILCHDINVHIPHHVSARIPHYNLRVAHKSLQENWGKLTCMNLNLVCHVYDKEENHVAFDKLAPQESHPVTFLKRVMPDYA</sequence>